<dbReference type="GO" id="GO:0005886">
    <property type="term" value="C:plasma membrane"/>
    <property type="evidence" value="ECO:0007669"/>
    <property type="project" value="TreeGrafter"/>
</dbReference>
<dbReference type="GO" id="GO:0019991">
    <property type="term" value="P:septate junction assembly"/>
    <property type="evidence" value="ECO:0007669"/>
    <property type="project" value="TreeGrafter"/>
</dbReference>
<dbReference type="InterPro" id="IPR031720">
    <property type="entry name" value="DUF4728"/>
</dbReference>
<organism evidence="3">
    <name type="scientific">Timema douglasi</name>
    <name type="common">Walking stick</name>
    <dbReference type="NCBI Taxonomy" id="61478"/>
    <lineage>
        <taxon>Eukaryota</taxon>
        <taxon>Metazoa</taxon>
        <taxon>Ecdysozoa</taxon>
        <taxon>Arthropoda</taxon>
        <taxon>Hexapoda</taxon>
        <taxon>Insecta</taxon>
        <taxon>Pterygota</taxon>
        <taxon>Neoptera</taxon>
        <taxon>Polyneoptera</taxon>
        <taxon>Phasmatodea</taxon>
        <taxon>Timematodea</taxon>
        <taxon>Timematoidea</taxon>
        <taxon>Timematidae</taxon>
        <taxon>Timema</taxon>
    </lineage>
</organism>
<gene>
    <name evidence="3" type="ORF">TDIB3V08_LOCUS3560</name>
</gene>
<dbReference type="PANTHER" id="PTHR36694:SF11">
    <property type="entry name" value="LP21121P-RELATED"/>
    <property type="match status" value="1"/>
</dbReference>
<accession>A0A7R8VI11</accession>
<proteinExistence type="predicted"/>
<feature type="transmembrane region" description="Helical" evidence="2">
    <location>
        <begin position="184"/>
        <end position="201"/>
    </location>
</feature>
<dbReference type="Pfam" id="PF15860">
    <property type="entry name" value="DUF4728"/>
    <property type="match status" value="1"/>
</dbReference>
<dbReference type="PANTHER" id="PTHR36694">
    <property type="entry name" value="PASIFLORA 1, ISOFORM A-RELATED"/>
    <property type="match status" value="1"/>
</dbReference>
<feature type="compositionally biased region" description="Polar residues" evidence="1">
    <location>
        <begin position="29"/>
        <end position="43"/>
    </location>
</feature>
<dbReference type="GO" id="GO:0060857">
    <property type="term" value="P:establishment of glial blood-brain barrier"/>
    <property type="evidence" value="ECO:0007669"/>
    <property type="project" value="TreeGrafter"/>
</dbReference>
<dbReference type="EMBL" id="OA565555">
    <property type="protein sequence ID" value="CAD7197249.1"/>
    <property type="molecule type" value="Genomic_DNA"/>
</dbReference>
<dbReference type="AlphaFoldDB" id="A0A7R8VI11"/>
<evidence type="ECO:0000256" key="2">
    <source>
        <dbReference type="SAM" id="Phobius"/>
    </source>
</evidence>
<name>A0A7R8VI11_TIMDO</name>
<feature type="transmembrane region" description="Helical" evidence="2">
    <location>
        <begin position="149"/>
        <end position="172"/>
    </location>
</feature>
<feature type="compositionally biased region" description="Basic and acidic residues" evidence="1">
    <location>
        <begin position="62"/>
        <end position="85"/>
    </location>
</feature>
<dbReference type="GO" id="GO:0035159">
    <property type="term" value="P:regulation of tube length, open tracheal system"/>
    <property type="evidence" value="ECO:0007669"/>
    <property type="project" value="TreeGrafter"/>
</dbReference>
<keyword evidence="2" id="KW-0812">Transmembrane</keyword>
<evidence type="ECO:0000313" key="3">
    <source>
        <dbReference type="EMBL" id="CAD7197249.1"/>
    </source>
</evidence>
<protein>
    <submittedName>
        <fullName evidence="3">Uncharacterized protein</fullName>
    </submittedName>
</protein>
<evidence type="ECO:0000256" key="1">
    <source>
        <dbReference type="SAM" id="MobiDB-lite"/>
    </source>
</evidence>
<sequence>MLEETKNACFRRMTIHILEDTLLAPQDTSTQELRLDAQRSSGRGSKDEMAWSCNNGGKGKKSKENDVDEICKKNTPKETKKEKGGADNSKYVSGRRRMKANKEGIILEGKTMQAVGGFFIFYLLVLIGLSVLLMFGISKMNRGMMLPWMICFGIVILFQLIFGLWLLGGYYIYLQSVTAALVDWIWMSYNFYCWLCVYSLYQIYDEMQSPNIELLYP</sequence>
<keyword evidence="2" id="KW-0472">Membrane</keyword>
<reference evidence="3" key="1">
    <citation type="submission" date="2020-11" db="EMBL/GenBank/DDBJ databases">
        <authorList>
            <person name="Tran Van P."/>
        </authorList>
    </citation>
    <scope>NUCLEOTIDE SEQUENCE</scope>
</reference>
<feature type="transmembrane region" description="Helical" evidence="2">
    <location>
        <begin position="115"/>
        <end position="137"/>
    </location>
</feature>
<keyword evidence="2" id="KW-1133">Transmembrane helix</keyword>
<feature type="region of interest" description="Disordered" evidence="1">
    <location>
        <begin position="29"/>
        <end position="89"/>
    </location>
</feature>